<sequence length="244" mass="27366">MHATYATLLVNAFLKPRTYGFQNASSASWLSGSNAVTLTSPNCTLGETEAIDYGKVLRDVVTAGLSKVPPSVVRKLLAANVRPKCRAALLRTMKAWQNFEPWVLRLIDATGKYPTGFFEGSCVDMGAFDQCLETTVRDQYGSISSRALLYQVALAFSAKSNTRMLLNVAGNDRPDLQSLQFFHGTSQRFCEKWSRPLIQRNQVYSRLHNFCLANVQRVSLKVSALRFLNQQASIFNVDYFIHKH</sequence>
<name>A0ACB7SJK1_HYAAI</name>
<comment type="caution">
    <text evidence="1">The sequence shown here is derived from an EMBL/GenBank/DDBJ whole genome shotgun (WGS) entry which is preliminary data.</text>
</comment>
<organism evidence="1 2">
    <name type="scientific">Hyalomma asiaticum</name>
    <name type="common">Tick</name>
    <dbReference type="NCBI Taxonomy" id="266040"/>
    <lineage>
        <taxon>Eukaryota</taxon>
        <taxon>Metazoa</taxon>
        <taxon>Ecdysozoa</taxon>
        <taxon>Arthropoda</taxon>
        <taxon>Chelicerata</taxon>
        <taxon>Arachnida</taxon>
        <taxon>Acari</taxon>
        <taxon>Parasitiformes</taxon>
        <taxon>Ixodida</taxon>
        <taxon>Ixodoidea</taxon>
        <taxon>Ixodidae</taxon>
        <taxon>Hyalomminae</taxon>
        <taxon>Hyalomma</taxon>
    </lineage>
</organism>
<dbReference type="Proteomes" id="UP000821845">
    <property type="component" value="Chromosome 4"/>
</dbReference>
<keyword evidence="2" id="KW-1185">Reference proteome</keyword>
<proteinExistence type="predicted"/>
<accession>A0ACB7SJK1</accession>
<protein>
    <submittedName>
        <fullName evidence="1">Uncharacterized protein</fullName>
    </submittedName>
</protein>
<reference evidence="1" key="1">
    <citation type="submission" date="2020-05" db="EMBL/GenBank/DDBJ databases">
        <title>Large-scale comparative analyses of tick genomes elucidate their genetic diversity and vector capacities.</title>
        <authorList>
            <person name="Jia N."/>
            <person name="Wang J."/>
            <person name="Shi W."/>
            <person name="Du L."/>
            <person name="Sun Y."/>
            <person name="Zhan W."/>
            <person name="Jiang J."/>
            <person name="Wang Q."/>
            <person name="Zhang B."/>
            <person name="Ji P."/>
            <person name="Sakyi L.B."/>
            <person name="Cui X."/>
            <person name="Yuan T."/>
            <person name="Jiang B."/>
            <person name="Yang W."/>
            <person name="Lam T.T.-Y."/>
            <person name="Chang Q."/>
            <person name="Ding S."/>
            <person name="Wang X."/>
            <person name="Zhu J."/>
            <person name="Ruan X."/>
            <person name="Zhao L."/>
            <person name="Wei J."/>
            <person name="Que T."/>
            <person name="Du C."/>
            <person name="Cheng J."/>
            <person name="Dai P."/>
            <person name="Han X."/>
            <person name="Huang E."/>
            <person name="Gao Y."/>
            <person name="Liu J."/>
            <person name="Shao H."/>
            <person name="Ye R."/>
            <person name="Li L."/>
            <person name="Wei W."/>
            <person name="Wang X."/>
            <person name="Wang C."/>
            <person name="Yang T."/>
            <person name="Huo Q."/>
            <person name="Li W."/>
            <person name="Guo W."/>
            <person name="Chen H."/>
            <person name="Zhou L."/>
            <person name="Ni X."/>
            <person name="Tian J."/>
            <person name="Zhou Y."/>
            <person name="Sheng Y."/>
            <person name="Liu T."/>
            <person name="Pan Y."/>
            <person name="Xia L."/>
            <person name="Li J."/>
            <person name="Zhao F."/>
            <person name="Cao W."/>
        </authorList>
    </citation>
    <scope>NUCLEOTIDE SEQUENCE</scope>
    <source>
        <strain evidence="1">Hyas-2018</strain>
    </source>
</reference>
<gene>
    <name evidence="1" type="ORF">HPB50_020032</name>
</gene>
<evidence type="ECO:0000313" key="2">
    <source>
        <dbReference type="Proteomes" id="UP000821845"/>
    </source>
</evidence>
<evidence type="ECO:0000313" key="1">
    <source>
        <dbReference type="EMBL" id="KAH6934094.1"/>
    </source>
</evidence>
<dbReference type="EMBL" id="CM023484">
    <property type="protein sequence ID" value="KAH6934094.1"/>
    <property type="molecule type" value="Genomic_DNA"/>
</dbReference>